<organism evidence="9 10">
    <name type="scientific">Caerostris darwini</name>
    <dbReference type="NCBI Taxonomy" id="1538125"/>
    <lineage>
        <taxon>Eukaryota</taxon>
        <taxon>Metazoa</taxon>
        <taxon>Ecdysozoa</taxon>
        <taxon>Arthropoda</taxon>
        <taxon>Chelicerata</taxon>
        <taxon>Arachnida</taxon>
        <taxon>Araneae</taxon>
        <taxon>Araneomorphae</taxon>
        <taxon>Entelegynae</taxon>
        <taxon>Araneoidea</taxon>
        <taxon>Araneidae</taxon>
        <taxon>Caerostris</taxon>
    </lineage>
</organism>
<dbReference type="GO" id="GO:0006820">
    <property type="term" value="P:monoatomic anion transport"/>
    <property type="evidence" value="ECO:0007669"/>
    <property type="project" value="TreeGrafter"/>
</dbReference>
<dbReference type="AlphaFoldDB" id="A0AAV4NGG1"/>
<dbReference type="Gene3D" id="1.20.1250.20">
    <property type="entry name" value="MFS general substrate transporter like domains"/>
    <property type="match status" value="2"/>
</dbReference>
<evidence type="ECO:0000256" key="6">
    <source>
        <dbReference type="ARBA" id="ARBA00023136"/>
    </source>
</evidence>
<evidence type="ECO:0000256" key="3">
    <source>
        <dbReference type="ARBA" id="ARBA00022692"/>
    </source>
</evidence>
<protein>
    <submittedName>
        <fullName evidence="9">Vesicular glutamate transporter 2.1</fullName>
    </submittedName>
</protein>
<sequence>MCFSKLRCFKGFYFPKRCIFMILGFLGMFLLFATRVNFSVALVAMVADSRDHEFNSFNTSVGCYNLLRNDTHLKENAVKGIKYNWDPKIQGLILSSVYYGFLFTQIPGGILSERFGAKWIFGLGILISSILYLLIPVAASWGFGVVIAIRFVQGLSEGLTFATINFAISNWSPVSERSRISTVIFLGISFGMIIGMPVSGTFSSIEALGGWPSSFYLFGGCGILWFIFWSTLIYETPKDHPYISAKELEYFQEIKTETPTMKTKIPWKDVFTSLPVWAVMIAHLGNDYGFTVFMAQMPTYFRDVLHLDIQTNGFLSAIPYVCQVVSGALASYIADRLRVSNTIGITAIRKIMNSIGFGGPGLCLLGIIASGCRPELILFLLCLSMFLNGFTFSGYNVTHVDMSPEFSGVLYGLTCTLATVGGITAPTINGFITATGDSHLNWNMIFYITTAVYFVSGLFYVAFASAEKQPWSEVESDVNTHNKLDDNYVVKVQ</sequence>
<comment type="subcellular location">
    <subcellularLocation>
        <location evidence="1">Membrane</location>
        <topology evidence="1">Multi-pass membrane protein</topology>
    </subcellularLocation>
</comment>
<feature type="transmembrane region" description="Helical" evidence="7">
    <location>
        <begin position="355"/>
        <end position="371"/>
    </location>
</feature>
<dbReference type="Pfam" id="PF07690">
    <property type="entry name" value="MFS_1"/>
    <property type="match status" value="1"/>
</dbReference>
<feature type="transmembrane region" description="Helical" evidence="7">
    <location>
        <begin position="92"/>
        <end position="112"/>
    </location>
</feature>
<dbReference type="PANTHER" id="PTHR11662">
    <property type="entry name" value="SOLUTE CARRIER FAMILY 17"/>
    <property type="match status" value="1"/>
</dbReference>
<keyword evidence="6 7" id="KW-0472">Membrane</keyword>
<evidence type="ECO:0000313" key="10">
    <source>
        <dbReference type="Proteomes" id="UP001054837"/>
    </source>
</evidence>
<comment type="caution">
    <text evidence="9">The sequence shown here is derived from an EMBL/GenBank/DDBJ whole genome shotgun (WGS) entry which is preliminary data.</text>
</comment>
<dbReference type="FunFam" id="1.20.1250.20:FF:000003">
    <property type="entry name" value="Solute carrier family 17 member 3"/>
    <property type="match status" value="1"/>
</dbReference>
<keyword evidence="4" id="KW-0769">Symport</keyword>
<dbReference type="InterPro" id="IPR020846">
    <property type="entry name" value="MFS_dom"/>
</dbReference>
<evidence type="ECO:0000256" key="7">
    <source>
        <dbReference type="SAM" id="Phobius"/>
    </source>
</evidence>
<evidence type="ECO:0000313" key="9">
    <source>
        <dbReference type="EMBL" id="GIX82938.1"/>
    </source>
</evidence>
<evidence type="ECO:0000256" key="5">
    <source>
        <dbReference type="ARBA" id="ARBA00022989"/>
    </source>
</evidence>
<evidence type="ECO:0000256" key="4">
    <source>
        <dbReference type="ARBA" id="ARBA00022847"/>
    </source>
</evidence>
<feature type="transmembrane region" description="Helical" evidence="7">
    <location>
        <begin position="270"/>
        <end position="294"/>
    </location>
</feature>
<evidence type="ECO:0000259" key="8">
    <source>
        <dbReference type="PROSITE" id="PS50850"/>
    </source>
</evidence>
<accession>A0AAV4NGG1</accession>
<feature type="transmembrane region" description="Helical" evidence="7">
    <location>
        <begin position="314"/>
        <end position="334"/>
    </location>
</feature>
<dbReference type="EMBL" id="BPLQ01001554">
    <property type="protein sequence ID" value="GIX82938.1"/>
    <property type="molecule type" value="Genomic_DNA"/>
</dbReference>
<feature type="transmembrane region" description="Helical" evidence="7">
    <location>
        <begin position="147"/>
        <end position="168"/>
    </location>
</feature>
<dbReference type="InterPro" id="IPR036259">
    <property type="entry name" value="MFS_trans_sf"/>
</dbReference>
<proteinExistence type="predicted"/>
<dbReference type="CDD" id="cd17318">
    <property type="entry name" value="MFS_SLC17"/>
    <property type="match status" value="1"/>
</dbReference>
<gene>
    <name evidence="9" type="primary">slc17a6b</name>
    <name evidence="9" type="ORF">CDAR_209891</name>
</gene>
<feature type="domain" description="Major facilitator superfamily (MFS) profile" evidence="8">
    <location>
        <begin position="20"/>
        <end position="468"/>
    </location>
</feature>
<dbReference type="SUPFAM" id="SSF103473">
    <property type="entry name" value="MFS general substrate transporter"/>
    <property type="match status" value="1"/>
</dbReference>
<keyword evidence="5 7" id="KW-1133">Transmembrane helix</keyword>
<keyword evidence="10" id="KW-1185">Reference proteome</keyword>
<dbReference type="GO" id="GO:0015293">
    <property type="term" value="F:symporter activity"/>
    <property type="evidence" value="ECO:0007669"/>
    <property type="project" value="UniProtKB-KW"/>
</dbReference>
<evidence type="ECO:0000256" key="2">
    <source>
        <dbReference type="ARBA" id="ARBA00022448"/>
    </source>
</evidence>
<dbReference type="PROSITE" id="PS50850">
    <property type="entry name" value="MFS"/>
    <property type="match status" value="1"/>
</dbReference>
<feature type="transmembrane region" description="Helical" evidence="7">
    <location>
        <begin position="20"/>
        <end position="47"/>
    </location>
</feature>
<dbReference type="Proteomes" id="UP001054837">
    <property type="component" value="Unassembled WGS sequence"/>
</dbReference>
<dbReference type="FunFam" id="1.20.1250.20:FF:000423">
    <property type="entry name" value="Putative inorganic phosphate cotransporter-like Protein"/>
    <property type="match status" value="1"/>
</dbReference>
<feature type="transmembrane region" description="Helical" evidence="7">
    <location>
        <begin position="180"/>
        <end position="202"/>
    </location>
</feature>
<feature type="transmembrane region" description="Helical" evidence="7">
    <location>
        <begin position="409"/>
        <end position="432"/>
    </location>
</feature>
<feature type="transmembrane region" description="Helical" evidence="7">
    <location>
        <begin position="444"/>
        <end position="463"/>
    </location>
</feature>
<feature type="transmembrane region" description="Helical" evidence="7">
    <location>
        <begin position="214"/>
        <end position="234"/>
    </location>
</feature>
<keyword evidence="2" id="KW-0813">Transport</keyword>
<dbReference type="InterPro" id="IPR011701">
    <property type="entry name" value="MFS"/>
</dbReference>
<dbReference type="PANTHER" id="PTHR11662:SF399">
    <property type="entry name" value="FI19708P1-RELATED"/>
    <property type="match status" value="1"/>
</dbReference>
<name>A0AAV4NGG1_9ARAC</name>
<evidence type="ECO:0000256" key="1">
    <source>
        <dbReference type="ARBA" id="ARBA00004141"/>
    </source>
</evidence>
<keyword evidence="3 7" id="KW-0812">Transmembrane</keyword>
<feature type="transmembrane region" description="Helical" evidence="7">
    <location>
        <begin position="377"/>
        <end position="397"/>
    </location>
</feature>
<dbReference type="InterPro" id="IPR050382">
    <property type="entry name" value="MFS_Na/Anion_cotransporter"/>
</dbReference>
<feature type="transmembrane region" description="Helical" evidence="7">
    <location>
        <begin position="119"/>
        <end position="141"/>
    </location>
</feature>
<dbReference type="GO" id="GO:0016020">
    <property type="term" value="C:membrane"/>
    <property type="evidence" value="ECO:0007669"/>
    <property type="project" value="UniProtKB-SubCell"/>
</dbReference>
<reference evidence="9 10" key="1">
    <citation type="submission" date="2021-06" db="EMBL/GenBank/DDBJ databases">
        <title>Caerostris darwini draft genome.</title>
        <authorList>
            <person name="Kono N."/>
            <person name="Arakawa K."/>
        </authorList>
    </citation>
    <scope>NUCLEOTIDE SEQUENCE [LARGE SCALE GENOMIC DNA]</scope>
</reference>